<dbReference type="InterPro" id="IPR001045">
    <property type="entry name" value="Spermi_synthase"/>
</dbReference>
<evidence type="ECO:0000313" key="7">
    <source>
        <dbReference type="Proteomes" id="UP001058974"/>
    </source>
</evidence>
<dbReference type="Pfam" id="PF17284">
    <property type="entry name" value="Spermine_synt_N"/>
    <property type="match status" value="1"/>
</dbReference>
<dbReference type="SUPFAM" id="SSF53335">
    <property type="entry name" value="S-adenosyl-L-methionine-dependent methyltransferases"/>
    <property type="match status" value="1"/>
</dbReference>
<dbReference type="EMBL" id="JAMSHJ010000001">
    <property type="protein sequence ID" value="KAI5444378.1"/>
    <property type="molecule type" value="Genomic_DNA"/>
</dbReference>
<dbReference type="InterPro" id="IPR029063">
    <property type="entry name" value="SAM-dependent_MTases_sf"/>
</dbReference>
<comment type="similarity">
    <text evidence="1">Belongs to the spermidine/spermine synthase family.</text>
</comment>
<evidence type="ECO:0000313" key="6">
    <source>
        <dbReference type="EMBL" id="KAI5444378.1"/>
    </source>
</evidence>
<keyword evidence="7" id="KW-1185">Reference proteome</keyword>
<dbReference type="PROSITE" id="PS51006">
    <property type="entry name" value="PABS_2"/>
    <property type="match status" value="1"/>
</dbReference>
<evidence type="ECO:0000256" key="1">
    <source>
        <dbReference type="ARBA" id="ARBA00007867"/>
    </source>
</evidence>
<dbReference type="Proteomes" id="UP001058974">
    <property type="component" value="Chromosome 1"/>
</dbReference>
<dbReference type="InterPro" id="IPR035246">
    <property type="entry name" value="Spermidine_synt_N"/>
</dbReference>
<accession>A0A9D5GX87</accession>
<dbReference type="Gramene" id="Psat01G0285100-T1">
    <property type="protein sequence ID" value="KAI5444378.1"/>
    <property type="gene ID" value="KIW84_012851"/>
</dbReference>
<feature type="domain" description="PABS" evidence="5">
    <location>
        <begin position="1"/>
        <end position="76"/>
    </location>
</feature>
<comment type="caution">
    <text evidence="6">The sequence shown here is derived from an EMBL/GenBank/DDBJ whole genome shotgun (WGS) entry which is preliminary data.</text>
</comment>
<dbReference type="Gene3D" id="3.40.50.150">
    <property type="entry name" value="Vaccinia Virus protein VP39"/>
    <property type="match status" value="1"/>
</dbReference>
<organism evidence="6 7">
    <name type="scientific">Pisum sativum</name>
    <name type="common">Garden pea</name>
    <name type="synonym">Lathyrus oleraceus</name>
    <dbReference type="NCBI Taxonomy" id="3888"/>
    <lineage>
        <taxon>Eukaryota</taxon>
        <taxon>Viridiplantae</taxon>
        <taxon>Streptophyta</taxon>
        <taxon>Embryophyta</taxon>
        <taxon>Tracheophyta</taxon>
        <taxon>Spermatophyta</taxon>
        <taxon>Magnoliopsida</taxon>
        <taxon>eudicotyledons</taxon>
        <taxon>Gunneridae</taxon>
        <taxon>Pentapetalae</taxon>
        <taxon>rosids</taxon>
        <taxon>fabids</taxon>
        <taxon>Fabales</taxon>
        <taxon>Fabaceae</taxon>
        <taxon>Papilionoideae</taxon>
        <taxon>50 kb inversion clade</taxon>
        <taxon>NPAAA clade</taxon>
        <taxon>Hologalegina</taxon>
        <taxon>IRL clade</taxon>
        <taxon>Fabeae</taxon>
        <taxon>Lathyrus</taxon>
    </lineage>
</organism>
<protein>
    <recommendedName>
        <fullName evidence="5">PABS domain-containing protein</fullName>
    </recommendedName>
</protein>
<keyword evidence="4" id="KW-1133">Transmembrane helix</keyword>
<name>A0A9D5GX87_PEA</name>
<keyword evidence="3" id="KW-0620">Polyamine biosynthesis</keyword>
<sequence length="142" mass="16167">MALVCVSLGKAHSVEVDKILFKEKSLYQEVLDFEPLTYAKVLVLDGIFQLTEKDERAYQEMITHLPLCSIQSPKTVNFFFLIITVLSLNLYSVSLLNIILKCLCFKLKRKTYFISLGDMKLQIYVLPLIFSGFTIASSCSIL</sequence>
<comment type="caution">
    <text evidence="3">Lacks conserved residue(s) required for the propagation of feature annotation.</text>
</comment>
<dbReference type="PANTHER" id="PTHR11558:SF25">
    <property type="entry name" value="SPERMINE SYNTHASE"/>
    <property type="match status" value="1"/>
</dbReference>
<proteinExistence type="inferred from homology"/>
<dbReference type="AlphaFoldDB" id="A0A9D5GX87"/>
<dbReference type="GO" id="GO:0005829">
    <property type="term" value="C:cytosol"/>
    <property type="evidence" value="ECO:0007669"/>
    <property type="project" value="TreeGrafter"/>
</dbReference>
<keyword evidence="4" id="KW-0472">Membrane</keyword>
<dbReference type="GO" id="GO:0008295">
    <property type="term" value="P:spermidine biosynthetic process"/>
    <property type="evidence" value="ECO:0007669"/>
    <property type="project" value="TreeGrafter"/>
</dbReference>
<reference evidence="6 7" key="1">
    <citation type="journal article" date="2022" name="Nat. Genet.">
        <title>Improved pea reference genome and pan-genome highlight genomic features and evolutionary characteristics.</title>
        <authorList>
            <person name="Yang T."/>
            <person name="Liu R."/>
            <person name="Luo Y."/>
            <person name="Hu S."/>
            <person name="Wang D."/>
            <person name="Wang C."/>
            <person name="Pandey M.K."/>
            <person name="Ge S."/>
            <person name="Xu Q."/>
            <person name="Li N."/>
            <person name="Li G."/>
            <person name="Huang Y."/>
            <person name="Saxena R.K."/>
            <person name="Ji Y."/>
            <person name="Li M."/>
            <person name="Yan X."/>
            <person name="He Y."/>
            <person name="Liu Y."/>
            <person name="Wang X."/>
            <person name="Xiang C."/>
            <person name="Varshney R.K."/>
            <person name="Ding H."/>
            <person name="Gao S."/>
            <person name="Zong X."/>
        </authorList>
    </citation>
    <scope>NUCLEOTIDE SEQUENCE [LARGE SCALE GENOMIC DNA]</scope>
    <source>
        <strain evidence="6 7">cv. Zhongwan 6</strain>
    </source>
</reference>
<dbReference type="GO" id="GO:0004766">
    <property type="term" value="F:spermidine synthase activity"/>
    <property type="evidence" value="ECO:0007669"/>
    <property type="project" value="TreeGrafter"/>
</dbReference>
<evidence type="ECO:0000256" key="2">
    <source>
        <dbReference type="ARBA" id="ARBA00022679"/>
    </source>
</evidence>
<dbReference type="InterPro" id="IPR030374">
    <property type="entry name" value="PABS"/>
</dbReference>
<keyword evidence="4" id="KW-0812">Transmembrane</keyword>
<dbReference type="PANTHER" id="PTHR11558">
    <property type="entry name" value="SPERMIDINE/SPERMINE SYNTHASE"/>
    <property type="match status" value="1"/>
</dbReference>
<feature type="transmembrane region" description="Helical" evidence="4">
    <location>
        <begin position="121"/>
        <end position="141"/>
    </location>
</feature>
<evidence type="ECO:0000256" key="4">
    <source>
        <dbReference type="SAM" id="Phobius"/>
    </source>
</evidence>
<keyword evidence="2 3" id="KW-0808">Transferase</keyword>
<evidence type="ECO:0000256" key="3">
    <source>
        <dbReference type="PROSITE-ProRule" id="PRU00354"/>
    </source>
</evidence>
<gene>
    <name evidence="6" type="ORF">KIW84_012851</name>
</gene>
<dbReference type="InterPro" id="IPR037163">
    <property type="entry name" value="Spermidine_synt_N_sf"/>
</dbReference>
<feature type="transmembrane region" description="Helical" evidence="4">
    <location>
        <begin position="78"/>
        <end position="100"/>
    </location>
</feature>
<evidence type="ECO:0000259" key="5">
    <source>
        <dbReference type="PROSITE" id="PS51006"/>
    </source>
</evidence>
<dbReference type="Gene3D" id="2.30.140.10">
    <property type="entry name" value="Spermidine synthase, tetramerisation domain"/>
    <property type="match status" value="1"/>
</dbReference>